<comment type="caution">
    <text evidence="2">The sequence shown here is derived from an EMBL/GenBank/DDBJ whole genome shotgun (WGS) entry which is preliminary data.</text>
</comment>
<feature type="compositionally biased region" description="Polar residues" evidence="1">
    <location>
        <begin position="122"/>
        <end position="134"/>
    </location>
</feature>
<dbReference type="AlphaFoldDB" id="A0A9K3CRA4"/>
<dbReference type="EMBL" id="BDIP01000247">
    <property type="protein sequence ID" value="GIQ80815.1"/>
    <property type="molecule type" value="Genomic_DNA"/>
</dbReference>
<reference evidence="2 3" key="1">
    <citation type="journal article" date="2018" name="PLoS ONE">
        <title>The draft genome of Kipferlia bialata reveals reductive genome evolution in fornicate parasites.</title>
        <authorList>
            <person name="Tanifuji G."/>
            <person name="Takabayashi S."/>
            <person name="Kume K."/>
            <person name="Takagi M."/>
            <person name="Nakayama T."/>
            <person name="Kamikawa R."/>
            <person name="Inagaki Y."/>
            <person name="Hashimoto T."/>
        </authorList>
    </citation>
    <scope>NUCLEOTIDE SEQUENCE [LARGE SCALE GENOMIC DNA]</scope>
    <source>
        <strain evidence="2">NY0173</strain>
    </source>
</reference>
<feature type="compositionally biased region" description="Basic and acidic residues" evidence="1">
    <location>
        <begin position="105"/>
        <end position="120"/>
    </location>
</feature>
<keyword evidence="3" id="KW-1185">Reference proteome</keyword>
<gene>
    <name evidence="2" type="ORF">KIPB_001675</name>
</gene>
<feature type="compositionally biased region" description="Basic and acidic residues" evidence="1">
    <location>
        <begin position="88"/>
        <end position="97"/>
    </location>
</feature>
<sequence length="403" mass="43518">MDDLQLELEELKAIRLEVVADLLATQDETSALQVGASPMSSADVSASNSFSLSPKVGKEVPFQFVAASLPASPASLRLRIPKFFSKMEREREREKDTPSISPCLTKRDRQIGRERERGRVSGDTSVLASPLSPSKSRKDSFRINPRSPAHSLGALFTPSEVCTREEFVRRTLSPMPGAEGAEGCVCSGKGESGYCTLDGGEGEEWVKCTFDSVCPKRWDGAIGAEAARAVQSKDKTDGMNRTVHLIGGGDSLSGTVSLSDTAKNVVSAPASAASERIDAQDSVSVANDRRVRHALQRIACQAHLVPTEEAASLSLTDLEALVPPDVVKEVKGCYLAVRSNPRTWCRDNPKDAASSRIGAAEFNRRARWLEQNLMVLDTQFGPRILAFQSTLAEVGKVFLAITP</sequence>
<evidence type="ECO:0000313" key="2">
    <source>
        <dbReference type="EMBL" id="GIQ80815.1"/>
    </source>
</evidence>
<organism evidence="2 3">
    <name type="scientific">Kipferlia bialata</name>
    <dbReference type="NCBI Taxonomy" id="797122"/>
    <lineage>
        <taxon>Eukaryota</taxon>
        <taxon>Metamonada</taxon>
        <taxon>Carpediemonas-like organisms</taxon>
        <taxon>Kipferlia</taxon>
    </lineage>
</organism>
<feature type="region of interest" description="Disordered" evidence="1">
    <location>
        <begin position="88"/>
        <end position="149"/>
    </location>
</feature>
<evidence type="ECO:0000313" key="3">
    <source>
        <dbReference type="Proteomes" id="UP000265618"/>
    </source>
</evidence>
<evidence type="ECO:0000256" key="1">
    <source>
        <dbReference type="SAM" id="MobiDB-lite"/>
    </source>
</evidence>
<accession>A0A9K3CRA4</accession>
<dbReference type="Proteomes" id="UP000265618">
    <property type="component" value="Unassembled WGS sequence"/>
</dbReference>
<name>A0A9K3CRA4_9EUKA</name>
<feature type="non-terminal residue" evidence="2">
    <location>
        <position position="403"/>
    </location>
</feature>
<protein>
    <submittedName>
        <fullName evidence="2">Uncharacterized protein</fullName>
    </submittedName>
</protein>
<proteinExistence type="predicted"/>